<dbReference type="STRING" id="588898.BB347_04040"/>
<proteinExistence type="predicted"/>
<sequence length="113" mass="12213">MEGSGRSHTHPPVGIRLLCLVAAAFPILLLAMVPFLVLEAPLFAVGGAIVSVLQLLLLLGLWTLQSWAWSWGLLALALNSLISIHDGNPLGLTLSLILLIYLWSHRSTFRAHG</sequence>
<dbReference type="AlphaFoldDB" id="A0A1N6XV20"/>
<dbReference type="KEGG" id="hda:BB347_04040"/>
<evidence type="ECO:0000313" key="4">
    <source>
        <dbReference type="Proteomes" id="UP000185687"/>
    </source>
</evidence>
<dbReference type="Proteomes" id="UP000187321">
    <property type="component" value="Chromosome"/>
</dbReference>
<dbReference type="Proteomes" id="UP000185687">
    <property type="component" value="Unassembled WGS sequence"/>
</dbReference>
<keyword evidence="4" id="KW-1185">Reference proteome</keyword>
<feature type="transmembrane region" description="Helical" evidence="1">
    <location>
        <begin position="42"/>
        <end position="62"/>
    </location>
</feature>
<accession>A0A1N6XV20</accession>
<name>A0A1N6XV20_9EURY</name>
<evidence type="ECO:0000313" key="5">
    <source>
        <dbReference type="Proteomes" id="UP000187321"/>
    </source>
</evidence>
<organism evidence="3 4">
    <name type="scientific">Natronorubrum daqingense</name>
    <dbReference type="NCBI Taxonomy" id="588898"/>
    <lineage>
        <taxon>Archaea</taxon>
        <taxon>Methanobacteriati</taxon>
        <taxon>Methanobacteriota</taxon>
        <taxon>Stenosarchaea group</taxon>
        <taxon>Halobacteria</taxon>
        <taxon>Halobacteriales</taxon>
        <taxon>Natrialbaceae</taxon>
        <taxon>Natronorubrum</taxon>
    </lineage>
</organism>
<evidence type="ECO:0000313" key="3">
    <source>
        <dbReference type="EMBL" id="SIR06190.1"/>
    </source>
</evidence>
<evidence type="ECO:0000313" key="2">
    <source>
        <dbReference type="EMBL" id="APX95854.1"/>
    </source>
</evidence>
<reference evidence="2 5" key="1">
    <citation type="submission" date="2017-01" db="EMBL/GenBank/DDBJ databases">
        <title>Complete genome sequence of Haloterrigena daqingensis type strain (JX313T).</title>
        <authorList>
            <person name="Shuang W."/>
        </authorList>
    </citation>
    <scope>NUCLEOTIDE SEQUENCE [LARGE SCALE GENOMIC DNA]</scope>
    <source>
        <strain evidence="2 5">JX313</strain>
    </source>
</reference>
<dbReference type="GeneID" id="30955085"/>
<protein>
    <submittedName>
        <fullName evidence="3">Uncharacterized protein</fullName>
    </submittedName>
</protein>
<keyword evidence="1" id="KW-1133">Transmembrane helix</keyword>
<dbReference type="RefSeq" id="WP_076578156.1">
    <property type="nucleotide sequence ID" value="NZ_CP019327.1"/>
</dbReference>
<keyword evidence="1" id="KW-0472">Membrane</keyword>
<dbReference type="EMBL" id="FTNP01000001">
    <property type="protein sequence ID" value="SIR06190.1"/>
    <property type="molecule type" value="Genomic_DNA"/>
</dbReference>
<gene>
    <name evidence="2" type="ORF">BB347_04040</name>
    <name evidence="3" type="ORF">SAMN05421809_0230</name>
</gene>
<evidence type="ECO:0000256" key="1">
    <source>
        <dbReference type="SAM" id="Phobius"/>
    </source>
</evidence>
<reference evidence="3 4" key="2">
    <citation type="submission" date="2017-01" db="EMBL/GenBank/DDBJ databases">
        <authorList>
            <person name="Mah S.A."/>
            <person name="Swanson W.J."/>
            <person name="Moy G.W."/>
            <person name="Vacquier V.D."/>
        </authorList>
    </citation>
    <scope>NUCLEOTIDE SEQUENCE [LARGE SCALE GENOMIC DNA]</scope>
    <source>
        <strain evidence="3 4">CGMCC 1.8909</strain>
    </source>
</reference>
<feature type="transmembrane region" description="Helical" evidence="1">
    <location>
        <begin position="82"/>
        <end position="103"/>
    </location>
</feature>
<dbReference type="EMBL" id="CP019327">
    <property type="protein sequence ID" value="APX95854.1"/>
    <property type="molecule type" value="Genomic_DNA"/>
</dbReference>
<keyword evidence="1" id="KW-0812">Transmembrane</keyword>
<feature type="transmembrane region" description="Helical" evidence="1">
    <location>
        <begin position="15"/>
        <end position="37"/>
    </location>
</feature>